<dbReference type="Proteomes" id="UP000824998">
    <property type="component" value="Unassembled WGS sequence"/>
</dbReference>
<organism evidence="3 4">
    <name type="scientific">Amylocarpus encephaloides</name>
    <dbReference type="NCBI Taxonomy" id="45428"/>
    <lineage>
        <taxon>Eukaryota</taxon>
        <taxon>Fungi</taxon>
        <taxon>Dikarya</taxon>
        <taxon>Ascomycota</taxon>
        <taxon>Pezizomycotina</taxon>
        <taxon>Leotiomycetes</taxon>
        <taxon>Helotiales</taxon>
        <taxon>Helotiales incertae sedis</taxon>
        <taxon>Amylocarpus</taxon>
    </lineage>
</organism>
<dbReference type="InterPro" id="IPR058925">
    <property type="entry name" value="zf-C2H2_AcuF"/>
</dbReference>
<evidence type="ECO:0000259" key="2">
    <source>
        <dbReference type="SMART" id="SM00355"/>
    </source>
</evidence>
<feature type="compositionally biased region" description="Polar residues" evidence="1">
    <location>
        <begin position="34"/>
        <end position="43"/>
    </location>
</feature>
<reference evidence="3" key="1">
    <citation type="journal article" date="2021" name="IMA Fungus">
        <title>Genomic characterization of three marine fungi, including Emericellopsis atlantica sp. nov. with signatures of a generalist lifestyle and marine biomass degradation.</title>
        <authorList>
            <person name="Hagestad O.C."/>
            <person name="Hou L."/>
            <person name="Andersen J.H."/>
            <person name="Hansen E.H."/>
            <person name="Altermark B."/>
            <person name="Li C."/>
            <person name="Kuhnert E."/>
            <person name="Cox R.J."/>
            <person name="Crous P.W."/>
            <person name="Spatafora J.W."/>
            <person name="Lail K."/>
            <person name="Amirebrahimi M."/>
            <person name="Lipzen A."/>
            <person name="Pangilinan J."/>
            <person name="Andreopoulos W."/>
            <person name="Hayes R.D."/>
            <person name="Ng V."/>
            <person name="Grigoriev I.V."/>
            <person name="Jackson S.A."/>
            <person name="Sutton T.D.S."/>
            <person name="Dobson A.D.W."/>
            <person name="Rama T."/>
        </authorList>
    </citation>
    <scope>NUCLEOTIDE SEQUENCE</scope>
    <source>
        <strain evidence="3">TRa018bII</strain>
    </source>
</reference>
<name>A0A9P7YEL4_9HELO</name>
<evidence type="ECO:0000313" key="4">
    <source>
        <dbReference type="Proteomes" id="UP000824998"/>
    </source>
</evidence>
<dbReference type="EMBL" id="MU251582">
    <property type="protein sequence ID" value="KAG9231767.1"/>
    <property type="molecule type" value="Genomic_DNA"/>
</dbReference>
<dbReference type="InterPro" id="IPR013087">
    <property type="entry name" value="Znf_C2H2_type"/>
</dbReference>
<evidence type="ECO:0000313" key="3">
    <source>
        <dbReference type="EMBL" id="KAG9231767.1"/>
    </source>
</evidence>
<feature type="region of interest" description="Disordered" evidence="1">
    <location>
        <begin position="34"/>
        <end position="59"/>
    </location>
</feature>
<feature type="domain" description="C2H2-type" evidence="2">
    <location>
        <begin position="301"/>
        <end position="325"/>
    </location>
</feature>
<dbReference type="PANTHER" id="PTHR35391:SF7">
    <property type="entry name" value="C2H2-TYPE DOMAIN-CONTAINING PROTEIN"/>
    <property type="match status" value="1"/>
</dbReference>
<dbReference type="AlphaFoldDB" id="A0A9P7YEL4"/>
<sequence>MRHRTLQVLEGLQEYLSESTLIIQGDQNNEVWSLDNGSDSSVYSDEGDDQGGNLQMSPPSLARNKLEDQVRAIVAANASLMKLSMIIRSPATRDDYVKAASRFDTWNPFADIGHVKEKYGSAKHSTDWLLERLGKAITRRRQFLRYRNEHNEKLLGHSQDDEAIQHSKPEKTIFVSTKATTFVGENVVQNIRAPASDGGNSFASQTSYEATVFGTNVAPRMLTVPSPPKFAFPNIPFKYGEAFQCPYCFTEQVVKGKSAWKKHVFRDLKPYVCTFESCDLLMFRSRNEWFEHELQNHRREWICQFCEHSAFPTTSAFSKHMNSNHQGVLTDTPLEAQLLQSEEPVDKIDSSACGLCDSWEETLREQQASIDSLQSSPDDKNVRLYGKLKPFRRHLGRHMEQLALFALSSNLTEELDEENTIPQDEAFSKRLQEIEHGPENSSDEEIDDDTERLIEMSKQEMNSHSQQSFSLGSHRNSGIYAGTTEHDSLPKEIKIGTYNIMRRIVGESWSNEELEVALKLSGSDLNATLNSLIEGLHNDQSVKASATRVPHPSLHQVGDETREDSSDQTKTPISTNKNGMEYVWSSAERVHHRPVPFNNEELTGPLSGSDLARAISTNPAHAVPNLKGKSREHEETFNT</sequence>
<accession>A0A9P7YEL4</accession>
<feature type="compositionally biased region" description="Basic and acidic residues" evidence="1">
    <location>
        <begin position="629"/>
        <end position="639"/>
    </location>
</feature>
<dbReference type="SMART" id="SM00355">
    <property type="entry name" value="ZnF_C2H2"/>
    <property type="match status" value="2"/>
</dbReference>
<proteinExistence type="predicted"/>
<evidence type="ECO:0000256" key="1">
    <source>
        <dbReference type="SAM" id="MobiDB-lite"/>
    </source>
</evidence>
<feature type="compositionally biased region" description="Basic and acidic residues" evidence="1">
    <location>
        <begin position="557"/>
        <end position="567"/>
    </location>
</feature>
<keyword evidence="4" id="KW-1185">Reference proteome</keyword>
<feature type="region of interest" description="Disordered" evidence="1">
    <location>
        <begin position="544"/>
        <end position="579"/>
    </location>
</feature>
<feature type="region of interest" description="Disordered" evidence="1">
    <location>
        <begin position="618"/>
        <end position="639"/>
    </location>
</feature>
<comment type="caution">
    <text evidence="3">The sequence shown here is derived from an EMBL/GenBank/DDBJ whole genome shotgun (WGS) entry which is preliminary data.</text>
</comment>
<feature type="compositionally biased region" description="Polar residues" evidence="1">
    <location>
        <begin position="568"/>
        <end position="578"/>
    </location>
</feature>
<feature type="domain" description="C2H2-type" evidence="2">
    <location>
        <begin position="271"/>
        <end position="297"/>
    </location>
</feature>
<dbReference type="PANTHER" id="PTHR35391">
    <property type="entry name" value="C2H2-TYPE DOMAIN-CONTAINING PROTEIN-RELATED"/>
    <property type="match status" value="1"/>
</dbReference>
<gene>
    <name evidence="3" type="ORF">BJ875DRAFT_106323</name>
</gene>
<protein>
    <recommendedName>
        <fullName evidence="2">C2H2-type domain-containing protein</fullName>
    </recommendedName>
</protein>
<dbReference type="OrthoDB" id="6133115at2759"/>
<dbReference type="Pfam" id="PF26082">
    <property type="entry name" value="zf-C2H2_AcuF"/>
    <property type="match status" value="1"/>
</dbReference>